<evidence type="ECO:0000313" key="2">
    <source>
        <dbReference type="Proteomes" id="UP001497680"/>
    </source>
</evidence>
<organism evidence="1 2">
    <name type="scientific">Hypoxylon rubiginosum</name>
    <dbReference type="NCBI Taxonomy" id="110542"/>
    <lineage>
        <taxon>Eukaryota</taxon>
        <taxon>Fungi</taxon>
        <taxon>Dikarya</taxon>
        <taxon>Ascomycota</taxon>
        <taxon>Pezizomycotina</taxon>
        <taxon>Sordariomycetes</taxon>
        <taxon>Xylariomycetidae</taxon>
        <taxon>Xylariales</taxon>
        <taxon>Hypoxylaceae</taxon>
        <taxon>Hypoxylon</taxon>
    </lineage>
</organism>
<accession>A0ACC0CQG3</accession>
<gene>
    <name evidence="1" type="ORF">F4821DRAFT_263857</name>
</gene>
<sequence length="341" mass="37695">MSSANKLSIKSPGPRSVNGDKESRGTKRKAKGDPYDDIDDEDSIPNVTPSTQRARSRISSDALNSGTKGRLSSASKAKRLGRTSGVRKLDGAETSRADANANLARAKEPQAARLQPRPNGEYTQSSLVPVADMGIPGPARKNNVAANTQGPRNDAAAEPADEPAAEDDTKGKAKTAKVAGKEEQDESDEREEHEIKTLVKHRMAQDNSGRVEFLVHWVGEKEEDATWEMEEEIQEGAEETLYAYWKAQGGRLNALFVKPKTPPAEVYHVFTIWSHEKKTKGGFEFEVQWVGHPRTRGETTMEAEAKLRRIAPEALEEYWKSVGGRDKYLLRRGRNKESGDE</sequence>
<keyword evidence="2" id="KW-1185">Reference proteome</keyword>
<evidence type="ECO:0000313" key="1">
    <source>
        <dbReference type="EMBL" id="KAI6082550.1"/>
    </source>
</evidence>
<proteinExistence type="predicted"/>
<comment type="caution">
    <text evidence="1">The sequence shown here is derived from an EMBL/GenBank/DDBJ whole genome shotgun (WGS) entry which is preliminary data.</text>
</comment>
<name>A0ACC0CQG3_9PEZI</name>
<dbReference type="Proteomes" id="UP001497680">
    <property type="component" value="Unassembled WGS sequence"/>
</dbReference>
<reference evidence="1 2" key="1">
    <citation type="journal article" date="2022" name="New Phytol.">
        <title>Ecological generalism drives hyperdiversity of secondary metabolite gene clusters in xylarialean endophytes.</title>
        <authorList>
            <person name="Franco M.E.E."/>
            <person name="Wisecaver J.H."/>
            <person name="Arnold A.E."/>
            <person name="Ju Y.M."/>
            <person name="Slot J.C."/>
            <person name="Ahrendt S."/>
            <person name="Moore L.P."/>
            <person name="Eastman K.E."/>
            <person name="Scott K."/>
            <person name="Konkel Z."/>
            <person name="Mondo S.J."/>
            <person name="Kuo A."/>
            <person name="Hayes R.D."/>
            <person name="Haridas S."/>
            <person name="Andreopoulos B."/>
            <person name="Riley R."/>
            <person name="LaButti K."/>
            <person name="Pangilinan J."/>
            <person name="Lipzen A."/>
            <person name="Amirebrahimi M."/>
            <person name="Yan J."/>
            <person name="Adam C."/>
            <person name="Keymanesh K."/>
            <person name="Ng V."/>
            <person name="Louie K."/>
            <person name="Northen T."/>
            <person name="Drula E."/>
            <person name="Henrissat B."/>
            <person name="Hsieh H.M."/>
            <person name="Youens-Clark K."/>
            <person name="Lutzoni F."/>
            <person name="Miadlikowska J."/>
            <person name="Eastwood D.C."/>
            <person name="Hamelin R.C."/>
            <person name="Grigoriev I.V."/>
            <person name="U'Ren J.M."/>
        </authorList>
    </citation>
    <scope>NUCLEOTIDE SEQUENCE [LARGE SCALE GENOMIC DNA]</scope>
    <source>
        <strain evidence="1 2">ER1909</strain>
    </source>
</reference>
<dbReference type="EMBL" id="MU394369">
    <property type="protein sequence ID" value="KAI6082550.1"/>
    <property type="molecule type" value="Genomic_DNA"/>
</dbReference>
<protein>
    <submittedName>
        <fullName evidence="1">Uncharacterized protein</fullName>
    </submittedName>
</protein>